<accession>Q5H001</accession>
<dbReference type="STRING" id="291331.XOO2466"/>
<evidence type="ECO:0000256" key="7">
    <source>
        <dbReference type="ARBA" id="ARBA00056181"/>
    </source>
</evidence>
<dbReference type="InterPro" id="IPR026022">
    <property type="entry name" value="PhoU_dom"/>
</dbReference>
<keyword evidence="6" id="KW-0592">Phosphate transport</keyword>
<evidence type="ECO:0000313" key="10">
    <source>
        <dbReference type="EMBL" id="AAW75720.1"/>
    </source>
</evidence>
<evidence type="ECO:0000256" key="6">
    <source>
        <dbReference type="ARBA" id="ARBA00022592"/>
    </source>
</evidence>
<comment type="subcellular location">
    <subcellularLocation>
        <location evidence="1">Cytoplasm</location>
    </subcellularLocation>
</comment>
<evidence type="ECO:0000259" key="9">
    <source>
        <dbReference type="Pfam" id="PF01895"/>
    </source>
</evidence>
<dbReference type="KEGG" id="xoo:XOO2466"/>
<dbReference type="Pfam" id="PF01895">
    <property type="entry name" value="PhoU"/>
    <property type="match status" value="2"/>
</dbReference>
<feature type="domain" description="PhoU" evidence="9">
    <location>
        <begin position="149"/>
        <end position="233"/>
    </location>
</feature>
<gene>
    <name evidence="10" type="primary">phoU</name>
    <name evidence="10" type="ordered locus">XOO2466</name>
</gene>
<dbReference type="PANTHER" id="PTHR42930">
    <property type="entry name" value="PHOSPHATE-SPECIFIC TRANSPORT SYSTEM ACCESSORY PROTEIN PHOU"/>
    <property type="match status" value="1"/>
</dbReference>
<keyword evidence="4" id="KW-0813">Transport</keyword>
<comment type="subunit">
    <text evidence="3">Homodimer.</text>
</comment>
<evidence type="ECO:0000256" key="3">
    <source>
        <dbReference type="ARBA" id="ARBA00011738"/>
    </source>
</evidence>
<dbReference type="InterPro" id="IPR038078">
    <property type="entry name" value="PhoU-like_sf"/>
</dbReference>
<evidence type="ECO:0000256" key="5">
    <source>
        <dbReference type="ARBA" id="ARBA00022490"/>
    </source>
</evidence>
<comment type="function">
    <text evidence="7">Plays a role in the regulation of phosphate uptake.</text>
</comment>
<dbReference type="PANTHER" id="PTHR42930:SF3">
    <property type="entry name" value="PHOSPHATE-SPECIFIC TRANSPORT SYSTEM ACCESSORY PROTEIN PHOU"/>
    <property type="match status" value="1"/>
</dbReference>
<dbReference type="GO" id="GO:0030643">
    <property type="term" value="P:intracellular phosphate ion homeostasis"/>
    <property type="evidence" value="ECO:0007669"/>
    <property type="project" value="InterPro"/>
</dbReference>
<dbReference type="NCBIfam" id="TIGR02135">
    <property type="entry name" value="phoU_full"/>
    <property type="match status" value="1"/>
</dbReference>
<dbReference type="Proteomes" id="UP000006735">
    <property type="component" value="Chromosome"/>
</dbReference>
<feature type="domain" description="PhoU" evidence="9">
    <location>
        <begin position="46"/>
        <end position="132"/>
    </location>
</feature>
<evidence type="ECO:0000256" key="2">
    <source>
        <dbReference type="ARBA" id="ARBA00008107"/>
    </source>
</evidence>
<dbReference type="Gene3D" id="1.20.58.220">
    <property type="entry name" value="Phosphate transport system protein phou homolog 2, domain 2"/>
    <property type="match status" value="1"/>
</dbReference>
<dbReference type="EMBL" id="AE013598">
    <property type="protein sequence ID" value="AAW75720.1"/>
    <property type="molecule type" value="Genomic_DNA"/>
</dbReference>
<evidence type="ECO:0000256" key="4">
    <source>
        <dbReference type="ARBA" id="ARBA00022448"/>
    </source>
</evidence>
<dbReference type="InterPro" id="IPR028366">
    <property type="entry name" value="PhoU"/>
</dbReference>
<evidence type="ECO:0000256" key="8">
    <source>
        <dbReference type="ARBA" id="ARBA00069911"/>
    </source>
</evidence>
<proteinExistence type="inferred from homology"/>
<evidence type="ECO:0000256" key="1">
    <source>
        <dbReference type="ARBA" id="ARBA00004496"/>
    </source>
</evidence>
<organism evidence="10 11">
    <name type="scientific">Xanthomonas oryzae pv. oryzae (strain KACC10331 / KXO85)</name>
    <dbReference type="NCBI Taxonomy" id="291331"/>
    <lineage>
        <taxon>Bacteria</taxon>
        <taxon>Pseudomonadati</taxon>
        <taxon>Pseudomonadota</taxon>
        <taxon>Gammaproteobacteria</taxon>
        <taxon>Lysobacterales</taxon>
        <taxon>Lysobacteraceae</taxon>
        <taxon>Xanthomonas</taxon>
    </lineage>
</organism>
<dbReference type="FunFam" id="1.20.58.220:FF:000004">
    <property type="entry name" value="Phosphate-specific transport system accessory protein PhoU"/>
    <property type="match status" value="1"/>
</dbReference>
<keyword evidence="11" id="KW-1185">Reference proteome</keyword>
<dbReference type="HOGENOM" id="CLU_078518_2_1_6"/>
<dbReference type="GO" id="GO:0005737">
    <property type="term" value="C:cytoplasm"/>
    <property type="evidence" value="ECO:0007669"/>
    <property type="project" value="UniProtKB-SubCell"/>
</dbReference>
<dbReference type="SUPFAM" id="SSF109755">
    <property type="entry name" value="PhoU-like"/>
    <property type="match status" value="1"/>
</dbReference>
<dbReference type="AlphaFoldDB" id="Q5H001"/>
<dbReference type="GO" id="GO:0006817">
    <property type="term" value="P:phosphate ion transport"/>
    <property type="evidence" value="ECO:0007669"/>
    <property type="project" value="UniProtKB-KW"/>
</dbReference>
<protein>
    <recommendedName>
        <fullName evidence="8">Phosphate-specific transport system accessory protein PhoU homolog</fullName>
    </recommendedName>
</protein>
<dbReference type="PIRSF" id="PIRSF003107">
    <property type="entry name" value="PhoU"/>
    <property type="match status" value="1"/>
</dbReference>
<sequence>MHHVPCRKGHGGHPPLPRIEITMNQHLNDHIVKSYDEEQHRLVAEIVRMGDTAVAQLEAALDVVERRDDNAAHRIVVNDEAIDTLEHAISHDVMRLALRGPMARDLREILAGLRIPADIERIGDYAANVAKRSIALNSAPPLPQTVGLRALGQMAATAVRDAVQAYRDKDATAAIRVRDEDARLDAQYTALFRELLTYMMEDPRNITPCTHLLFMAKNLERIGDHATNIAENVWFLVHGEQPLPPRVKRDDTSSTGVI</sequence>
<keyword evidence="5" id="KW-0963">Cytoplasm</keyword>
<reference evidence="10 11" key="1">
    <citation type="journal article" date="2005" name="Nucleic Acids Res.">
        <title>The genome sequence of Xanthomonas oryzae pathovar oryzae KACC10331, the bacterial blight pathogen of rice.</title>
        <authorList>
            <person name="Lee B.M."/>
            <person name="Park Y.J."/>
            <person name="Park D.S."/>
            <person name="Kang H.W."/>
            <person name="Kim J.G."/>
            <person name="Song E.S."/>
            <person name="Park I.C."/>
            <person name="Yoon U.H."/>
            <person name="Hahn J.H."/>
            <person name="Koo B.S."/>
            <person name="Lee G.B."/>
            <person name="Kim H."/>
            <person name="Park H.S."/>
            <person name="Yoon K.O."/>
            <person name="Kim J.H."/>
            <person name="Jung C.H."/>
            <person name="Koh N.H."/>
            <person name="Seo J.S."/>
            <person name="Go S.J."/>
        </authorList>
    </citation>
    <scope>NUCLEOTIDE SEQUENCE [LARGE SCALE GENOMIC DNA]</scope>
    <source>
        <strain evidence="11">KACC10331 / KXO85</strain>
    </source>
</reference>
<dbReference type="GO" id="GO:0045936">
    <property type="term" value="P:negative regulation of phosphate metabolic process"/>
    <property type="evidence" value="ECO:0007669"/>
    <property type="project" value="InterPro"/>
</dbReference>
<comment type="similarity">
    <text evidence="2">Belongs to the PhoU family.</text>
</comment>
<name>Q5H001_XANOR</name>
<evidence type="ECO:0000313" key="11">
    <source>
        <dbReference type="Proteomes" id="UP000006735"/>
    </source>
</evidence>